<keyword evidence="1" id="KW-0812">Transmembrane</keyword>
<keyword evidence="3" id="KW-1185">Reference proteome</keyword>
<evidence type="ECO:0000256" key="1">
    <source>
        <dbReference type="SAM" id="Phobius"/>
    </source>
</evidence>
<keyword evidence="1" id="KW-0472">Membrane</keyword>
<evidence type="ECO:0000313" key="3">
    <source>
        <dbReference type="Proteomes" id="UP000441717"/>
    </source>
</evidence>
<dbReference type="RefSeq" id="WP_152947705.1">
    <property type="nucleotide sequence ID" value="NZ_WHYR01000042.1"/>
</dbReference>
<reference evidence="2 3" key="1">
    <citation type="submission" date="2019-10" db="EMBL/GenBank/DDBJ databases">
        <title>Comparative genomics of sulfur disproportionating microorganisms.</title>
        <authorList>
            <person name="Ward L.M."/>
            <person name="Bertran E."/>
            <person name="Johnston D."/>
        </authorList>
    </citation>
    <scope>NUCLEOTIDE SEQUENCE [LARGE SCALE GENOMIC DNA]</scope>
    <source>
        <strain evidence="2 3">DSM 14055</strain>
    </source>
</reference>
<dbReference type="Proteomes" id="UP000441717">
    <property type="component" value="Unassembled WGS sequence"/>
</dbReference>
<proteinExistence type="predicted"/>
<gene>
    <name evidence="2" type="ORF">GFC01_13350</name>
</gene>
<feature type="transmembrane region" description="Helical" evidence="1">
    <location>
        <begin position="12"/>
        <end position="30"/>
    </location>
</feature>
<evidence type="ECO:0000313" key="2">
    <source>
        <dbReference type="EMBL" id="MQL53226.1"/>
    </source>
</evidence>
<organism evidence="2 3">
    <name type="scientific">Desulfofundulus thermobenzoicus</name>
    <dbReference type="NCBI Taxonomy" id="29376"/>
    <lineage>
        <taxon>Bacteria</taxon>
        <taxon>Bacillati</taxon>
        <taxon>Bacillota</taxon>
        <taxon>Clostridia</taxon>
        <taxon>Eubacteriales</taxon>
        <taxon>Peptococcaceae</taxon>
        <taxon>Desulfofundulus</taxon>
    </lineage>
</organism>
<dbReference type="EMBL" id="WHYR01000042">
    <property type="protein sequence ID" value="MQL53226.1"/>
    <property type="molecule type" value="Genomic_DNA"/>
</dbReference>
<name>A0A6N7ISX9_9FIRM</name>
<sequence>MADDEVLQPYNPFTLFLIFILLVLSSQPNVEEKLSMLNSLLQTTRQSVRTFRSGMRTLHASIQPPD</sequence>
<accession>A0A6N7ISX9</accession>
<dbReference type="AlphaFoldDB" id="A0A6N7ISX9"/>
<comment type="caution">
    <text evidence="2">The sequence shown here is derived from an EMBL/GenBank/DDBJ whole genome shotgun (WGS) entry which is preliminary data.</text>
</comment>
<dbReference type="OrthoDB" id="1809146at2"/>
<protein>
    <submittedName>
        <fullName evidence="2">Uncharacterized protein</fullName>
    </submittedName>
</protein>
<keyword evidence="1" id="KW-1133">Transmembrane helix</keyword>